<comment type="caution">
    <text evidence="2">The sequence shown here is derived from an EMBL/GenBank/DDBJ whole genome shotgun (WGS) entry which is preliminary data.</text>
</comment>
<name>A0ABR3SVL3_9PEZI</name>
<reference evidence="2 3" key="1">
    <citation type="submission" date="2024-02" db="EMBL/GenBank/DDBJ databases">
        <title>De novo assembly and annotation of 12 fungi associated with fruit tree decline syndrome in Ontario, Canada.</title>
        <authorList>
            <person name="Sulman M."/>
            <person name="Ellouze W."/>
            <person name="Ilyukhin E."/>
        </authorList>
    </citation>
    <scope>NUCLEOTIDE SEQUENCE [LARGE SCALE GENOMIC DNA]</scope>
    <source>
        <strain evidence="2 3">M1-105</strain>
    </source>
</reference>
<dbReference type="Proteomes" id="UP001521116">
    <property type="component" value="Unassembled WGS sequence"/>
</dbReference>
<sequence length="183" mass="20726">MARSVVSRAVVVREKYYWPDVQLNIWTIVMLATAGVLIGIYATFISIQQRFRVGIPWLFPFGITVGGLTVLLIFIEIVLITQRKLLPGVMIIGSFILVVLYITGIIETGIQLYGDPSDVNGKCQRYVDNNEQFGPSVNTLAWLEQDSICAQWKATFAFWIVGTAFLLWMMVMAAMVNQNQYEY</sequence>
<feature type="transmembrane region" description="Helical" evidence="1">
    <location>
        <begin position="156"/>
        <end position="176"/>
    </location>
</feature>
<dbReference type="EMBL" id="JAJVDC020000044">
    <property type="protein sequence ID" value="KAL1630949.1"/>
    <property type="molecule type" value="Genomic_DNA"/>
</dbReference>
<feature type="transmembrane region" description="Helical" evidence="1">
    <location>
        <begin position="25"/>
        <end position="45"/>
    </location>
</feature>
<keyword evidence="1" id="KW-0472">Membrane</keyword>
<evidence type="ECO:0000313" key="2">
    <source>
        <dbReference type="EMBL" id="KAL1630949.1"/>
    </source>
</evidence>
<feature type="transmembrane region" description="Helical" evidence="1">
    <location>
        <begin position="57"/>
        <end position="79"/>
    </location>
</feature>
<keyword evidence="1" id="KW-1133">Transmembrane helix</keyword>
<protein>
    <submittedName>
        <fullName evidence="2">Uncharacterized protein</fullName>
    </submittedName>
</protein>
<evidence type="ECO:0000313" key="3">
    <source>
        <dbReference type="Proteomes" id="UP001521116"/>
    </source>
</evidence>
<keyword evidence="1" id="KW-0812">Transmembrane</keyword>
<feature type="transmembrane region" description="Helical" evidence="1">
    <location>
        <begin position="85"/>
        <end position="106"/>
    </location>
</feature>
<proteinExistence type="predicted"/>
<gene>
    <name evidence="2" type="ORF">SLS56_004765</name>
</gene>
<evidence type="ECO:0000256" key="1">
    <source>
        <dbReference type="SAM" id="Phobius"/>
    </source>
</evidence>
<organism evidence="2 3">
    <name type="scientific">Neofusicoccum ribis</name>
    <dbReference type="NCBI Taxonomy" id="45134"/>
    <lineage>
        <taxon>Eukaryota</taxon>
        <taxon>Fungi</taxon>
        <taxon>Dikarya</taxon>
        <taxon>Ascomycota</taxon>
        <taxon>Pezizomycotina</taxon>
        <taxon>Dothideomycetes</taxon>
        <taxon>Dothideomycetes incertae sedis</taxon>
        <taxon>Botryosphaeriales</taxon>
        <taxon>Botryosphaeriaceae</taxon>
        <taxon>Neofusicoccum</taxon>
    </lineage>
</organism>
<keyword evidence="3" id="KW-1185">Reference proteome</keyword>
<accession>A0ABR3SVL3</accession>